<proteinExistence type="predicted"/>
<gene>
    <name evidence="1" type="ORF">GB928_027745</name>
</gene>
<name>A0ABT8XMM2_9HYPH</name>
<accession>A0ABT8XMM2</accession>
<evidence type="ECO:0000313" key="2">
    <source>
        <dbReference type="Proteomes" id="UP001177080"/>
    </source>
</evidence>
<dbReference type="RefSeq" id="WP_244764097.1">
    <property type="nucleotide sequence ID" value="NZ_JALJCJ010000012.1"/>
</dbReference>
<dbReference type="EMBL" id="WHSC02000019">
    <property type="protein sequence ID" value="MDO6124982.1"/>
    <property type="molecule type" value="Genomic_DNA"/>
</dbReference>
<reference evidence="1" key="1">
    <citation type="submission" date="2022-04" db="EMBL/GenBank/DDBJ databases">
        <title>Shinella lacus sp. nov., a novel member of the genus Shinella from water.</title>
        <authorList>
            <person name="Deng Y."/>
        </authorList>
    </citation>
    <scope>NUCLEOTIDE SEQUENCE</scope>
    <source>
        <strain evidence="1">JCM 31239</strain>
    </source>
</reference>
<evidence type="ECO:0000313" key="1">
    <source>
        <dbReference type="EMBL" id="MDO6124982.1"/>
    </source>
</evidence>
<dbReference type="Proteomes" id="UP001177080">
    <property type="component" value="Unassembled WGS sequence"/>
</dbReference>
<protein>
    <recommendedName>
        <fullName evidence="3">Nucleotidyltransferase AbiEii toxin of type IV toxin-antitoxin system</fullName>
    </recommendedName>
</protein>
<organism evidence="1 2">
    <name type="scientific">Shinella curvata</name>
    <dbReference type="NCBI Taxonomy" id="1817964"/>
    <lineage>
        <taxon>Bacteria</taxon>
        <taxon>Pseudomonadati</taxon>
        <taxon>Pseudomonadota</taxon>
        <taxon>Alphaproteobacteria</taxon>
        <taxon>Hyphomicrobiales</taxon>
        <taxon>Rhizobiaceae</taxon>
        <taxon>Shinella</taxon>
    </lineage>
</organism>
<evidence type="ECO:0008006" key="3">
    <source>
        <dbReference type="Google" id="ProtNLM"/>
    </source>
</evidence>
<sequence length="277" mass="30764">MALLNIQRQALLAISENRNPANHIGGGTAINAGASRLSNDIDIFHDLVGHEDRVKILAESVDVDVGLLERAGFELHWDARKPEFYRAVIRKENESTVLEWVVDSAFRFFPAVQDETFGYKLDMFDLATNKALCAASRREPRDIVDLLYIDAHHVPLAAVIWAAPAKDAGYTPESLIADIRRGGTYRQDDYDRLLGMEGLDAGDISRSLRAALERAESFVASVPRGYDGVAFLENGRPVLPDVTRLDVYETLEAELQAPWPTSSEIASEMISPAPRRM</sequence>
<keyword evidence="2" id="KW-1185">Reference proteome</keyword>
<comment type="caution">
    <text evidence="1">The sequence shown here is derived from an EMBL/GenBank/DDBJ whole genome shotgun (WGS) entry which is preliminary data.</text>
</comment>